<gene>
    <name evidence="1" type="ordered locus">BARCL_0026</name>
</gene>
<dbReference type="Proteomes" id="UP000009101">
    <property type="component" value="Chromosome"/>
</dbReference>
<protein>
    <submittedName>
        <fullName evidence="1">Uncharacterized protein</fullName>
    </submittedName>
</protein>
<reference evidence="2" key="1">
    <citation type="submission" date="2009-11" db="EMBL/GenBank/DDBJ databases">
        <title>Genome sequencing of Bartonella species and comparative genomics.</title>
        <authorList>
            <person name="Engel P."/>
            <person name="Salzburger W."/>
            <person name="Marius L."/>
            <person name="Chao-Chin C."/>
            <person name="Soichi M."/>
            <person name="Christa L."/>
            <person name="Alexandra C."/>
            <person name="Aurelie L."/>
            <person name="Claudine M."/>
            <person name="Stephan S.C."/>
            <person name="Christoph D."/>
        </authorList>
    </citation>
    <scope>NUCLEOTIDE SEQUENCE [LARGE SCALE GENOMIC DNA]</scope>
    <source>
        <strain evidence="2">CIP 104772 / 73</strain>
    </source>
</reference>
<accession>E6YFR9</accession>
<sequence>MLYILFIFYSEIKTMQEMKIISLNQRKKDAKKMKKCKKKLCKRYKS</sequence>
<dbReference type="AlphaFoldDB" id="E6YFR9"/>
<keyword evidence="2" id="KW-1185">Reference proteome</keyword>
<evidence type="ECO:0000313" key="2">
    <source>
        <dbReference type="Proteomes" id="UP000009101"/>
    </source>
</evidence>
<dbReference type="EMBL" id="FN645454">
    <property type="protein sequence ID" value="CBI75707.1"/>
    <property type="molecule type" value="Genomic_DNA"/>
</dbReference>
<dbReference type="STRING" id="696125.BARCL_0026"/>
<proteinExistence type="predicted"/>
<reference evidence="1 2" key="2">
    <citation type="journal article" date="2011" name="PLoS Genet.">
        <title>Parallel evolution of a type IV secretion system in radiating lineages of the host-restricted bacterial pathogen Bartonella.</title>
        <authorList>
            <person name="Engel P."/>
            <person name="Salzburger W."/>
            <person name="Liesch M."/>
            <person name="Chang C.C."/>
            <person name="Maruyama S."/>
            <person name="Lanz C."/>
            <person name="Calteau A."/>
            <person name="Lajus A."/>
            <person name="Medigue C."/>
            <person name="Schuster S.C."/>
            <person name="Dehio C."/>
        </authorList>
    </citation>
    <scope>NUCLEOTIDE SEQUENCE [LARGE SCALE GENOMIC DNA]</scope>
    <source>
        <strain evidence="2">CIP 104772 / 73</strain>
    </source>
</reference>
<dbReference type="HOGENOM" id="CLU_3180590_0_0_5"/>
<organism evidence="1 2">
    <name type="scientific">Bartonella clarridgeiae (strain CCUG 45776 / CIP 104772 / 73)</name>
    <dbReference type="NCBI Taxonomy" id="696125"/>
    <lineage>
        <taxon>Bacteria</taxon>
        <taxon>Pseudomonadati</taxon>
        <taxon>Pseudomonadota</taxon>
        <taxon>Alphaproteobacteria</taxon>
        <taxon>Hyphomicrobiales</taxon>
        <taxon>Bartonellaceae</taxon>
        <taxon>Bartonella</taxon>
    </lineage>
</organism>
<name>E6YFR9_BARC7</name>
<dbReference type="KEGG" id="bcd:BARCL_0026"/>
<evidence type="ECO:0000313" key="1">
    <source>
        <dbReference type="EMBL" id="CBI75707.1"/>
    </source>
</evidence>